<evidence type="ECO:0000256" key="2">
    <source>
        <dbReference type="ARBA" id="ARBA00023015"/>
    </source>
</evidence>
<dbReference type="Proteomes" id="UP000571554">
    <property type="component" value="Unassembled WGS sequence"/>
</dbReference>
<keyword evidence="9" id="KW-1185">Reference proteome</keyword>
<feature type="region of interest" description="Disordered" evidence="5">
    <location>
        <begin position="162"/>
        <end position="203"/>
    </location>
</feature>
<evidence type="ECO:0000259" key="7">
    <source>
        <dbReference type="Pfam" id="PF08281"/>
    </source>
</evidence>
<sequence length="203" mass="22585">MFGRPSPEFEAQVVAQLARMRRYARTLTGDAAWADDLVQDAAERALSRAASFRPDSNLRAWLLTILRNIYIDQLRGRREFAVDDESAPWRTLEAPHGEVDGLVLRDLQRALYQLPAAQREVLLLVCVEELSYQEASAVLGVPAGTVMSRLARAREHLRVLLDRDPAQQPTQQSTQDAARHATPLRVVGKSVGKSDGKAMGTTR</sequence>
<comment type="caution">
    <text evidence="8">The sequence shown here is derived from an EMBL/GenBank/DDBJ whole genome shotgun (WGS) entry which is preliminary data.</text>
</comment>
<dbReference type="RefSeq" id="WP_183726987.1">
    <property type="nucleotide sequence ID" value="NZ_JACHBW010000013.1"/>
</dbReference>
<dbReference type="GO" id="GO:0006352">
    <property type="term" value="P:DNA-templated transcription initiation"/>
    <property type="evidence" value="ECO:0007669"/>
    <property type="project" value="InterPro"/>
</dbReference>
<evidence type="ECO:0000256" key="4">
    <source>
        <dbReference type="ARBA" id="ARBA00023163"/>
    </source>
</evidence>
<dbReference type="Pfam" id="PF04542">
    <property type="entry name" value="Sigma70_r2"/>
    <property type="match status" value="1"/>
</dbReference>
<keyword evidence="3" id="KW-0731">Sigma factor</keyword>
<dbReference type="CDD" id="cd06171">
    <property type="entry name" value="Sigma70_r4"/>
    <property type="match status" value="1"/>
</dbReference>
<feature type="domain" description="RNA polymerase sigma-70 region 2" evidence="6">
    <location>
        <begin position="18"/>
        <end position="78"/>
    </location>
</feature>
<evidence type="ECO:0000259" key="6">
    <source>
        <dbReference type="Pfam" id="PF04542"/>
    </source>
</evidence>
<dbReference type="AlphaFoldDB" id="A0A7W9U282"/>
<feature type="domain" description="RNA polymerase sigma factor 70 region 4 type 2" evidence="7">
    <location>
        <begin position="105"/>
        <end position="157"/>
    </location>
</feature>
<dbReference type="PANTHER" id="PTHR43133">
    <property type="entry name" value="RNA POLYMERASE ECF-TYPE SIGMA FACTO"/>
    <property type="match status" value="1"/>
</dbReference>
<organism evidence="8 9">
    <name type="scientific">Paraburkholderia bannensis</name>
    <dbReference type="NCBI Taxonomy" id="765414"/>
    <lineage>
        <taxon>Bacteria</taxon>
        <taxon>Pseudomonadati</taxon>
        <taxon>Pseudomonadota</taxon>
        <taxon>Betaproteobacteria</taxon>
        <taxon>Burkholderiales</taxon>
        <taxon>Burkholderiaceae</taxon>
        <taxon>Paraburkholderia</taxon>
    </lineage>
</organism>
<dbReference type="Gene3D" id="1.10.1740.10">
    <property type="match status" value="1"/>
</dbReference>
<dbReference type="Gene3D" id="1.10.10.10">
    <property type="entry name" value="Winged helix-like DNA-binding domain superfamily/Winged helix DNA-binding domain"/>
    <property type="match status" value="1"/>
</dbReference>
<dbReference type="GO" id="GO:0016987">
    <property type="term" value="F:sigma factor activity"/>
    <property type="evidence" value="ECO:0007669"/>
    <property type="project" value="UniProtKB-KW"/>
</dbReference>
<dbReference type="PANTHER" id="PTHR43133:SF25">
    <property type="entry name" value="RNA POLYMERASE SIGMA FACTOR RFAY-RELATED"/>
    <property type="match status" value="1"/>
</dbReference>
<dbReference type="InterPro" id="IPR013325">
    <property type="entry name" value="RNA_pol_sigma_r2"/>
</dbReference>
<dbReference type="SUPFAM" id="SSF88659">
    <property type="entry name" value="Sigma3 and sigma4 domains of RNA polymerase sigma factors"/>
    <property type="match status" value="1"/>
</dbReference>
<evidence type="ECO:0000256" key="3">
    <source>
        <dbReference type="ARBA" id="ARBA00023082"/>
    </source>
</evidence>
<proteinExistence type="inferred from homology"/>
<dbReference type="InterPro" id="IPR013324">
    <property type="entry name" value="RNA_pol_sigma_r3/r4-like"/>
</dbReference>
<evidence type="ECO:0000256" key="1">
    <source>
        <dbReference type="ARBA" id="ARBA00010641"/>
    </source>
</evidence>
<dbReference type="InterPro" id="IPR007627">
    <property type="entry name" value="RNA_pol_sigma70_r2"/>
</dbReference>
<dbReference type="InterPro" id="IPR013249">
    <property type="entry name" value="RNA_pol_sigma70_r4_t2"/>
</dbReference>
<keyword evidence="2" id="KW-0805">Transcription regulation</keyword>
<accession>A0A7W9U282</accession>
<feature type="compositionally biased region" description="Polar residues" evidence="5">
    <location>
        <begin position="167"/>
        <end position="176"/>
    </location>
</feature>
<dbReference type="EMBL" id="JACHBW010000013">
    <property type="protein sequence ID" value="MBB6104600.1"/>
    <property type="molecule type" value="Genomic_DNA"/>
</dbReference>
<dbReference type="InterPro" id="IPR036388">
    <property type="entry name" value="WH-like_DNA-bd_sf"/>
</dbReference>
<evidence type="ECO:0000313" key="8">
    <source>
        <dbReference type="EMBL" id="MBB6104600.1"/>
    </source>
</evidence>
<reference evidence="8 9" key="1">
    <citation type="submission" date="2020-08" db="EMBL/GenBank/DDBJ databases">
        <title>Above-ground endophytic microbial communities from plants in different locations in the United States.</title>
        <authorList>
            <person name="Frank C."/>
        </authorList>
    </citation>
    <scope>NUCLEOTIDE SEQUENCE [LARGE SCALE GENOMIC DNA]</scope>
    <source>
        <strain evidence="8 9">WP4_2_2</strain>
    </source>
</reference>
<dbReference type="InterPro" id="IPR039425">
    <property type="entry name" value="RNA_pol_sigma-70-like"/>
</dbReference>
<evidence type="ECO:0000256" key="5">
    <source>
        <dbReference type="SAM" id="MobiDB-lite"/>
    </source>
</evidence>
<gene>
    <name evidence="8" type="ORF">F4827_004459</name>
</gene>
<protein>
    <submittedName>
        <fullName evidence="8">RNA polymerase sigma-70 factor (ECF subfamily)</fullName>
    </submittedName>
</protein>
<dbReference type="Pfam" id="PF08281">
    <property type="entry name" value="Sigma70_r4_2"/>
    <property type="match status" value="1"/>
</dbReference>
<keyword evidence="4" id="KW-0804">Transcription</keyword>
<dbReference type="SUPFAM" id="SSF88946">
    <property type="entry name" value="Sigma2 domain of RNA polymerase sigma factors"/>
    <property type="match status" value="1"/>
</dbReference>
<dbReference type="InterPro" id="IPR014284">
    <property type="entry name" value="RNA_pol_sigma-70_dom"/>
</dbReference>
<dbReference type="GO" id="GO:0003677">
    <property type="term" value="F:DNA binding"/>
    <property type="evidence" value="ECO:0007669"/>
    <property type="project" value="InterPro"/>
</dbReference>
<dbReference type="NCBIfam" id="TIGR02937">
    <property type="entry name" value="sigma70-ECF"/>
    <property type="match status" value="1"/>
</dbReference>
<comment type="similarity">
    <text evidence="1">Belongs to the sigma-70 factor family. ECF subfamily.</text>
</comment>
<name>A0A7W9U282_9BURK</name>
<evidence type="ECO:0000313" key="9">
    <source>
        <dbReference type="Proteomes" id="UP000571554"/>
    </source>
</evidence>